<keyword evidence="3" id="KW-1185">Reference proteome</keyword>
<evidence type="ECO:0000313" key="3">
    <source>
        <dbReference type="Proteomes" id="UP001320876"/>
    </source>
</evidence>
<reference evidence="2 3" key="1">
    <citation type="submission" date="2022-10" db="EMBL/GenBank/DDBJ databases">
        <title>Luteolibacter arcticus strain CCTCC AB 2014275, whole genome shotgun sequencing project.</title>
        <authorList>
            <person name="Zhao G."/>
            <person name="Shen L."/>
        </authorList>
    </citation>
    <scope>NUCLEOTIDE SEQUENCE [LARGE SCALE GENOMIC DNA]</scope>
    <source>
        <strain evidence="2 3">CCTCC AB 2014275</strain>
    </source>
</reference>
<gene>
    <name evidence="2" type="ORF">OKA05_07110</name>
</gene>
<comment type="caution">
    <text evidence="2">The sequence shown here is derived from an EMBL/GenBank/DDBJ whole genome shotgun (WGS) entry which is preliminary data.</text>
</comment>
<sequence length="303" mass="33416">MKCPAFIPALALLFPLAATLRAAEDGPALLDKVIQFPGSYAQVCDVCTAPPDLPYRAYQLSGFAGASFSKANLAAMKANRETLVKAIRARLLEIDLVKKAAEPKQDPAPEESFDGEDTGCDPKVLNPLLLEIILTLQATEVLPELLVLESKLVAGIAKAKDDAKADPPRVSGWFVAEERESYDENEPQAKRDRRTQLFQSRVAQRDLVILMGRLLREKSYAPYLTTSLEKAYVKGIKKEAQELGIADYQPGKPLPKNKQHLELSLDPVSKVPVDAYTSIAIPYSRESRDEVRAAAEKWIKEKG</sequence>
<keyword evidence="1" id="KW-0732">Signal</keyword>
<proteinExistence type="predicted"/>
<dbReference type="RefSeq" id="WP_264486426.1">
    <property type="nucleotide sequence ID" value="NZ_JAPDDT010000002.1"/>
</dbReference>
<dbReference type="EMBL" id="JAPDDT010000002">
    <property type="protein sequence ID" value="MCW1922317.1"/>
    <property type="molecule type" value="Genomic_DNA"/>
</dbReference>
<organism evidence="2 3">
    <name type="scientific">Luteolibacter arcticus</name>
    <dbReference type="NCBI Taxonomy" id="1581411"/>
    <lineage>
        <taxon>Bacteria</taxon>
        <taxon>Pseudomonadati</taxon>
        <taxon>Verrucomicrobiota</taxon>
        <taxon>Verrucomicrobiia</taxon>
        <taxon>Verrucomicrobiales</taxon>
        <taxon>Verrucomicrobiaceae</taxon>
        <taxon>Luteolibacter</taxon>
    </lineage>
</organism>
<accession>A0ABT3GFC4</accession>
<feature type="chain" id="PRO_5046468097" evidence="1">
    <location>
        <begin position="23"/>
        <end position="303"/>
    </location>
</feature>
<protein>
    <submittedName>
        <fullName evidence="2">Uncharacterized protein</fullName>
    </submittedName>
</protein>
<evidence type="ECO:0000256" key="1">
    <source>
        <dbReference type="SAM" id="SignalP"/>
    </source>
</evidence>
<feature type="signal peptide" evidence="1">
    <location>
        <begin position="1"/>
        <end position="22"/>
    </location>
</feature>
<dbReference type="Proteomes" id="UP001320876">
    <property type="component" value="Unassembled WGS sequence"/>
</dbReference>
<evidence type="ECO:0000313" key="2">
    <source>
        <dbReference type="EMBL" id="MCW1922317.1"/>
    </source>
</evidence>
<name>A0ABT3GFC4_9BACT</name>